<proteinExistence type="predicted"/>
<protein>
    <recommendedName>
        <fullName evidence="3">DUF4276 family protein</fullName>
    </recommendedName>
</protein>
<dbReference type="Proteomes" id="UP000028547">
    <property type="component" value="Unassembled WGS sequence"/>
</dbReference>
<dbReference type="InterPro" id="IPR025455">
    <property type="entry name" value="DUF4276"/>
</dbReference>
<evidence type="ECO:0000313" key="1">
    <source>
        <dbReference type="EMBL" id="KFA91706.1"/>
    </source>
</evidence>
<sequence length="224" mass="24763">MKRLIVVVEGSTEEGFVKRVLGPHLQARSIFTYTLIVTTLRDELTGAKLNKGGGAWRNWFKDLRRVMGENPGPDVAFTTLIDLYGLPNDFPQLEALSKIVDTHQRASELEAVMSKQFGDYRFIPYVQRHEFEALVLAGLGALAGLLDAEEDLQGLEQLRSDIAGHPPEDVNDGPDTAPSKRLLTRIPSYRKTLHGPLVVESTGLASLRAACPRFDAWVAKLEGL</sequence>
<dbReference type="RefSeq" id="WP_043397799.1">
    <property type="nucleotide sequence ID" value="NZ_JPMI01000133.1"/>
</dbReference>
<name>A0A084STC1_9BACT</name>
<dbReference type="Pfam" id="PF14103">
    <property type="entry name" value="DUF4276"/>
    <property type="match status" value="1"/>
</dbReference>
<evidence type="ECO:0008006" key="3">
    <source>
        <dbReference type="Google" id="ProtNLM"/>
    </source>
</evidence>
<reference evidence="1 2" key="1">
    <citation type="submission" date="2014-07" db="EMBL/GenBank/DDBJ databases">
        <title>Draft Genome Sequence of Gephyronic Acid Producer, Cystobacter violaceus Strain Cb vi76.</title>
        <authorList>
            <person name="Stevens D.C."/>
            <person name="Young J."/>
            <person name="Carmichael R."/>
            <person name="Tan J."/>
            <person name="Taylor R.E."/>
        </authorList>
    </citation>
    <scope>NUCLEOTIDE SEQUENCE [LARGE SCALE GENOMIC DNA]</scope>
    <source>
        <strain evidence="1 2">Cb vi76</strain>
    </source>
</reference>
<dbReference type="AlphaFoldDB" id="A0A084STC1"/>
<organism evidence="1 2">
    <name type="scientific">Archangium violaceum Cb vi76</name>
    <dbReference type="NCBI Taxonomy" id="1406225"/>
    <lineage>
        <taxon>Bacteria</taxon>
        <taxon>Pseudomonadati</taxon>
        <taxon>Myxococcota</taxon>
        <taxon>Myxococcia</taxon>
        <taxon>Myxococcales</taxon>
        <taxon>Cystobacterineae</taxon>
        <taxon>Archangiaceae</taxon>
        <taxon>Archangium</taxon>
    </lineage>
</organism>
<accession>A0A084STC1</accession>
<gene>
    <name evidence="1" type="ORF">Q664_20430</name>
</gene>
<comment type="caution">
    <text evidence="1">The sequence shown here is derived from an EMBL/GenBank/DDBJ whole genome shotgun (WGS) entry which is preliminary data.</text>
</comment>
<dbReference type="EMBL" id="JPMI01000133">
    <property type="protein sequence ID" value="KFA91706.1"/>
    <property type="molecule type" value="Genomic_DNA"/>
</dbReference>
<evidence type="ECO:0000313" key="2">
    <source>
        <dbReference type="Proteomes" id="UP000028547"/>
    </source>
</evidence>